<evidence type="ECO:0000313" key="1">
    <source>
        <dbReference type="EMBL" id="ETW96395.1"/>
    </source>
</evidence>
<comment type="caution">
    <text evidence="1">The sequence shown here is derived from an EMBL/GenBank/DDBJ whole genome shotgun (WGS) entry which is preliminary data.</text>
</comment>
<name>W4LFC4_9BACT</name>
<gene>
    <name evidence="1" type="ORF">ETSY2_46475</name>
</gene>
<organism evidence="1 2">
    <name type="scientific">Candidatus Entotheonella gemina</name>
    <dbReference type="NCBI Taxonomy" id="1429439"/>
    <lineage>
        <taxon>Bacteria</taxon>
        <taxon>Pseudomonadati</taxon>
        <taxon>Nitrospinota/Tectimicrobiota group</taxon>
        <taxon>Candidatus Tectimicrobiota</taxon>
        <taxon>Candidatus Entotheonellia</taxon>
        <taxon>Candidatus Entotheonellales</taxon>
        <taxon>Candidatus Entotheonellaceae</taxon>
        <taxon>Candidatus Entotheonella</taxon>
    </lineage>
</organism>
<protein>
    <submittedName>
        <fullName evidence="1">Uncharacterized protein</fullName>
    </submittedName>
</protein>
<dbReference type="AlphaFoldDB" id="W4LFC4"/>
<keyword evidence="2" id="KW-1185">Reference proteome</keyword>
<reference evidence="1 2" key="1">
    <citation type="journal article" date="2014" name="Nature">
        <title>An environmental bacterial taxon with a large and distinct metabolic repertoire.</title>
        <authorList>
            <person name="Wilson M.C."/>
            <person name="Mori T."/>
            <person name="Ruckert C."/>
            <person name="Uria A.R."/>
            <person name="Helf M.J."/>
            <person name="Takada K."/>
            <person name="Gernert C."/>
            <person name="Steffens U.A."/>
            <person name="Heycke N."/>
            <person name="Schmitt S."/>
            <person name="Rinke C."/>
            <person name="Helfrich E.J."/>
            <person name="Brachmann A.O."/>
            <person name="Gurgui C."/>
            <person name="Wakimoto T."/>
            <person name="Kracht M."/>
            <person name="Crusemann M."/>
            <person name="Hentschel U."/>
            <person name="Abe I."/>
            <person name="Matsunaga S."/>
            <person name="Kalinowski J."/>
            <person name="Takeyama H."/>
            <person name="Piel J."/>
        </authorList>
    </citation>
    <scope>NUCLEOTIDE SEQUENCE [LARGE SCALE GENOMIC DNA]</scope>
    <source>
        <strain evidence="2">TSY2</strain>
    </source>
</reference>
<dbReference type="HOGENOM" id="CLU_2913830_0_0_7"/>
<dbReference type="EMBL" id="AZHX01002188">
    <property type="protein sequence ID" value="ETW96395.1"/>
    <property type="molecule type" value="Genomic_DNA"/>
</dbReference>
<accession>W4LFC4</accession>
<evidence type="ECO:0000313" key="2">
    <source>
        <dbReference type="Proteomes" id="UP000019140"/>
    </source>
</evidence>
<dbReference type="Proteomes" id="UP000019140">
    <property type="component" value="Unassembled WGS sequence"/>
</dbReference>
<proteinExistence type="predicted"/>
<sequence length="61" mass="7174">MVNSLNLYFLICIYAKNAFENSPMQSIKLFNTALKSKSWSCFFLINIIDSKINIKIVWFFT</sequence>